<dbReference type="GO" id="GO:0003700">
    <property type="term" value="F:DNA-binding transcription factor activity"/>
    <property type="evidence" value="ECO:0007669"/>
    <property type="project" value="InterPro"/>
</dbReference>
<dbReference type="NCBIfam" id="NF033788">
    <property type="entry name" value="HTH_metalloreg"/>
    <property type="match status" value="1"/>
</dbReference>
<gene>
    <name evidence="5" type="ORF">AOC36_06260</name>
</gene>
<dbReference type="GO" id="GO:0003677">
    <property type="term" value="F:DNA binding"/>
    <property type="evidence" value="ECO:0007669"/>
    <property type="project" value="UniProtKB-KW"/>
</dbReference>
<evidence type="ECO:0000313" key="5">
    <source>
        <dbReference type="EMBL" id="AMC93601.1"/>
    </source>
</evidence>
<dbReference type="Gene3D" id="1.10.10.10">
    <property type="entry name" value="Winged helix-like DNA-binding domain superfamily/Winged helix DNA-binding domain"/>
    <property type="match status" value="1"/>
</dbReference>
<dbReference type="PANTHER" id="PTHR33154:SF18">
    <property type="entry name" value="ARSENICAL RESISTANCE OPERON REPRESSOR"/>
    <property type="match status" value="1"/>
</dbReference>
<sequence length="107" mass="12427">MDKDQNISNIEAVILFKAMADETRLKIMEMLTQEELCACHILEAFHITQPTLSYHMKILVESELVTSRKDGNWIRYRLNQDKVAKLNALTKRYITHDDVCIREGGCD</sequence>
<dbReference type="InterPro" id="IPR036388">
    <property type="entry name" value="WH-like_DNA-bd_sf"/>
</dbReference>
<dbReference type="Pfam" id="PF01022">
    <property type="entry name" value="HTH_5"/>
    <property type="match status" value="1"/>
</dbReference>
<dbReference type="EMBL" id="CP013213">
    <property type="protein sequence ID" value="AMC93601.1"/>
    <property type="molecule type" value="Genomic_DNA"/>
</dbReference>
<dbReference type="RefSeq" id="WP_067632536.1">
    <property type="nucleotide sequence ID" value="NZ_CP013213.1"/>
</dbReference>
<reference evidence="5 6" key="1">
    <citation type="submission" date="2015-10" db="EMBL/GenBank/DDBJ databases">
        <title>Erysipelothrix larvae sp. LV19 isolated from the larval gut of the rhinoceros beetle, Trypoxylus dichotomus.</title>
        <authorList>
            <person name="Lim S."/>
            <person name="Kim B.-C."/>
        </authorList>
    </citation>
    <scope>NUCLEOTIDE SEQUENCE [LARGE SCALE GENOMIC DNA]</scope>
    <source>
        <strain evidence="5 6">LV19</strain>
    </source>
</reference>
<protein>
    <recommendedName>
        <fullName evidence="4">HTH arsR-type domain-containing protein</fullName>
    </recommendedName>
</protein>
<dbReference type="SUPFAM" id="SSF46785">
    <property type="entry name" value="Winged helix' DNA-binding domain"/>
    <property type="match status" value="1"/>
</dbReference>
<dbReference type="PANTHER" id="PTHR33154">
    <property type="entry name" value="TRANSCRIPTIONAL REGULATOR, ARSR FAMILY"/>
    <property type="match status" value="1"/>
</dbReference>
<dbReference type="InterPro" id="IPR011991">
    <property type="entry name" value="ArsR-like_HTH"/>
</dbReference>
<dbReference type="InterPro" id="IPR036390">
    <property type="entry name" value="WH_DNA-bd_sf"/>
</dbReference>
<evidence type="ECO:0000256" key="1">
    <source>
        <dbReference type="ARBA" id="ARBA00023015"/>
    </source>
</evidence>
<name>A0A120JTQ2_9FIRM</name>
<evidence type="ECO:0000256" key="3">
    <source>
        <dbReference type="ARBA" id="ARBA00023163"/>
    </source>
</evidence>
<organism evidence="5 6">
    <name type="scientific">Erysipelothrix larvae</name>
    <dbReference type="NCBI Taxonomy" id="1514105"/>
    <lineage>
        <taxon>Bacteria</taxon>
        <taxon>Bacillati</taxon>
        <taxon>Bacillota</taxon>
        <taxon>Erysipelotrichia</taxon>
        <taxon>Erysipelotrichales</taxon>
        <taxon>Erysipelotrichaceae</taxon>
        <taxon>Erysipelothrix</taxon>
    </lineage>
</organism>
<dbReference type="CDD" id="cd00090">
    <property type="entry name" value="HTH_ARSR"/>
    <property type="match status" value="1"/>
</dbReference>
<accession>A0A120JTQ2</accession>
<dbReference type="SMART" id="SM00418">
    <property type="entry name" value="HTH_ARSR"/>
    <property type="match status" value="1"/>
</dbReference>
<dbReference type="AlphaFoldDB" id="A0A120JTQ2"/>
<dbReference type="InterPro" id="IPR051081">
    <property type="entry name" value="HTH_MetalResp_TranReg"/>
</dbReference>
<keyword evidence="1" id="KW-0805">Transcription regulation</keyword>
<evidence type="ECO:0000259" key="4">
    <source>
        <dbReference type="PROSITE" id="PS50987"/>
    </source>
</evidence>
<dbReference type="PRINTS" id="PR00778">
    <property type="entry name" value="HTHARSR"/>
</dbReference>
<evidence type="ECO:0000313" key="6">
    <source>
        <dbReference type="Proteomes" id="UP000063781"/>
    </source>
</evidence>
<keyword evidence="6" id="KW-1185">Reference proteome</keyword>
<dbReference type="PROSITE" id="PS50987">
    <property type="entry name" value="HTH_ARSR_2"/>
    <property type="match status" value="1"/>
</dbReference>
<dbReference type="Proteomes" id="UP000063781">
    <property type="component" value="Chromosome"/>
</dbReference>
<dbReference type="STRING" id="1514105.AOC36_06260"/>
<feature type="domain" description="HTH arsR-type" evidence="4">
    <location>
        <begin position="4"/>
        <end position="98"/>
    </location>
</feature>
<keyword evidence="2" id="KW-0238">DNA-binding</keyword>
<evidence type="ECO:0000256" key="2">
    <source>
        <dbReference type="ARBA" id="ARBA00023125"/>
    </source>
</evidence>
<dbReference type="OrthoDB" id="9798835at2"/>
<keyword evidence="3" id="KW-0804">Transcription</keyword>
<dbReference type="InterPro" id="IPR001845">
    <property type="entry name" value="HTH_ArsR_DNA-bd_dom"/>
</dbReference>
<dbReference type="KEGG" id="erl:AOC36_06260"/>
<proteinExistence type="predicted"/>